<dbReference type="GO" id="GO:0004180">
    <property type="term" value="F:carboxypeptidase activity"/>
    <property type="evidence" value="ECO:0007669"/>
    <property type="project" value="UniProtKB-KW"/>
</dbReference>
<name>T2KP85_FORAG</name>
<dbReference type="SMART" id="SM00740">
    <property type="entry name" value="PASTA"/>
    <property type="match status" value="1"/>
</dbReference>
<evidence type="ECO:0000313" key="7">
    <source>
        <dbReference type="Proteomes" id="UP000016160"/>
    </source>
</evidence>
<evidence type="ECO:0000256" key="1">
    <source>
        <dbReference type="ARBA" id="ARBA00004370"/>
    </source>
</evidence>
<keyword evidence="4" id="KW-1133">Transmembrane helix</keyword>
<dbReference type="Proteomes" id="UP000016160">
    <property type="component" value="Chromosome"/>
</dbReference>
<dbReference type="STRING" id="1347342.BN863_29550"/>
<dbReference type="Gene3D" id="3.90.1310.10">
    <property type="entry name" value="Penicillin-binding protein 2a (Domain 2)"/>
    <property type="match status" value="1"/>
</dbReference>
<keyword evidence="6" id="KW-0131">Cell cycle</keyword>
<dbReference type="InterPro" id="IPR036138">
    <property type="entry name" value="PBP_dimer_sf"/>
</dbReference>
<dbReference type="SUPFAM" id="SSF56601">
    <property type="entry name" value="beta-lactamase/transpeptidase-like"/>
    <property type="match status" value="1"/>
</dbReference>
<dbReference type="Pfam" id="PF03793">
    <property type="entry name" value="PASTA"/>
    <property type="match status" value="1"/>
</dbReference>
<dbReference type="AlphaFoldDB" id="T2KP85"/>
<keyword evidence="2" id="KW-0378">Hydrolase</keyword>
<dbReference type="Gene3D" id="3.40.710.10">
    <property type="entry name" value="DD-peptidase/beta-lactamase superfamily"/>
    <property type="match status" value="1"/>
</dbReference>
<dbReference type="GO" id="GO:0008658">
    <property type="term" value="F:penicillin binding"/>
    <property type="evidence" value="ECO:0007669"/>
    <property type="project" value="InterPro"/>
</dbReference>
<evidence type="ECO:0000256" key="2">
    <source>
        <dbReference type="ARBA" id="ARBA00022645"/>
    </source>
</evidence>
<proteinExistence type="predicted"/>
<dbReference type="PROSITE" id="PS51178">
    <property type="entry name" value="PASTA"/>
    <property type="match status" value="1"/>
</dbReference>
<dbReference type="GO" id="GO:0071555">
    <property type="term" value="P:cell wall organization"/>
    <property type="evidence" value="ECO:0007669"/>
    <property type="project" value="TreeGrafter"/>
</dbReference>
<gene>
    <name evidence="6" type="primary">ftsI</name>
    <name evidence="6" type="ORF">BN863_29550</name>
</gene>
<dbReference type="InterPro" id="IPR012338">
    <property type="entry name" value="Beta-lactam/transpept-like"/>
</dbReference>
<dbReference type="eggNOG" id="COG0768">
    <property type="taxonomic scope" value="Bacteria"/>
</dbReference>
<dbReference type="EC" id="2.4.1.129" evidence="6"/>
<dbReference type="InterPro" id="IPR005543">
    <property type="entry name" value="PASTA_dom"/>
</dbReference>
<evidence type="ECO:0000256" key="4">
    <source>
        <dbReference type="SAM" id="Phobius"/>
    </source>
</evidence>
<dbReference type="CDD" id="cd06575">
    <property type="entry name" value="PASTA_Pbp2x-like_2"/>
    <property type="match status" value="1"/>
</dbReference>
<keyword evidence="2" id="KW-0645">Protease</keyword>
<dbReference type="EMBL" id="HG315671">
    <property type="protein sequence ID" value="CDF80667.1"/>
    <property type="molecule type" value="Genomic_DNA"/>
</dbReference>
<evidence type="ECO:0000313" key="6">
    <source>
        <dbReference type="EMBL" id="CDF80667.1"/>
    </source>
</evidence>
<keyword evidence="7" id="KW-1185">Reference proteome</keyword>
<sequence>MATNEKNILTRLYIVAGCMFLFAVAVLFKLCTIQFVDGDKYRNLAEKRTIKSVTIPANRGNVYDSEGSLLATSVPKYDIRFDAVTPTSKTFEKYLKPLCDSLHEFGGKPSSYYQNVLRKARANKNRYHLIARNIGYSDYIRLRNFPLLGLGAFKGGLIVEQKTKREHPMGGIAERTIGYERIDDQGHVTRPGIDGAFGVKYLRGTNGKRLKQNIGKGQWKPIADYNQVEPKDGYDVYTTINVNIQDIAHHALLKQLEYYDAEHGTVIVMEVETGEVKAISNLGKTTNGNYYEKLNYAVGESHEPGSTFKLMALVAALEDKVVDTSTVIDTKRGMKRFYGRSIYDSHHGGFGKISVARAMEVSSNIAFATIIDDNYSKNPEKFINRLKSWHLDQPLGIPIKGEGKPMIPEPGHSKWSRNALPSMAYGYNLSLTPLQTLTFYNAIANDGVMVKPRFIYSVKELNTPIETFHKEVINEQICSEQTVKEVQAILENVVKRGTGKSLYNPYFSMAGKTGTAQTEYWMADWKDNKRYISTFAGYFPAVNPKYSCIVVIHKPSTKKGFYGADVSGPVFKRIAQKIFTDTPIVDEVNSLQVVDKPVDEEFEKFYETAQKYKTIMPKVVGLPVMDAVALLENLGLEVEMDGLGDVKSQSIPEGEKIKENQKVVLKIS</sequence>
<dbReference type="GO" id="GO:0016757">
    <property type="term" value="F:glycosyltransferase activity"/>
    <property type="evidence" value="ECO:0007669"/>
    <property type="project" value="UniProtKB-KW"/>
</dbReference>
<keyword evidence="6" id="KW-0132">Cell division</keyword>
<dbReference type="Pfam" id="PF03717">
    <property type="entry name" value="PBP_dimer"/>
    <property type="match status" value="1"/>
</dbReference>
<dbReference type="PATRIC" id="fig|1347342.6.peg.2973"/>
<protein>
    <submittedName>
        <fullName evidence="6">Cell division protein FtsI</fullName>
        <ecNumber evidence="6">2.4.1.129</ecNumber>
    </submittedName>
</protein>
<dbReference type="SUPFAM" id="SSF56519">
    <property type="entry name" value="Penicillin binding protein dimerisation domain"/>
    <property type="match status" value="1"/>
</dbReference>
<dbReference type="InterPro" id="IPR005311">
    <property type="entry name" value="PBP_dimer"/>
</dbReference>
<feature type="transmembrane region" description="Helical" evidence="4">
    <location>
        <begin position="12"/>
        <end position="30"/>
    </location>
</feature>
<dbReference type="Gene3D" id="3.30.10.20">
    <property type="match status" value="1"/>
</dbReference>
<comment type="subcellular location">
    <subcellularLocation>
        <location evidence="1">Membrane</location>
    </subcellularLocation>
</comment>
<keyword evidence="4" id="KW-0812">Transmembrane</keyword>
<dbReference type="PANTHER" id="PTHR30627">
    <property type="entry name" value="PEPTIDOGLYCAN D,D-TRANSPEPTIDASE"/>
    <property type="match status" value="1"/>
</dbReference>
<keyword evidence="6" id="KW-0808">Transferase</keyword>
<dbReference type="InterPro" id="IPR050515">
    <property type="entry name" value="Beta-lactam/transpept"/>
</dbReference>
<dbReference type="HOGENOM" id="CLU_009289_6_4_10"/>
<dbReference type="PANTHER" id="PTHR30627:SF1">
    <property type="entry name" value="PEPTIDOGLYCAN D,D-TRANSPEPTIDASE FTSI"/>
    <property type="match status" value="1"/>
</dbReference>
<reference evidence="6 7" key="1">
    <citation type="journal article" date="2013" name="Appl. Environ. Microbiol.">
        <title>The genome of the alga-associated marine flavobacterium Formosa agariphila KMM 3901T reveals a broad potential for degradation of algal polysaccharides.</title>
        <authorList>
            <person name="Mann A.J."/>
            <person name="Hahnke R.L."/>
            <person name="Huang S."/>
            <person name="Werner J."/>
            <person name="Xing P."/>
            <person name="Barbeyron T."/>
            <person name="Huettel B."/>
            <person name="Stueber K."/>
            <person name="Reinhardt R."/>
            <person name="Harder J."/>
            <person name="Gloeckner F.O."/>
            <person name="Amann R.I."/>
            <person name="Teeling H."/>
        </authorList>
    </citation>
    <scope>NUCLEOTIDE SEQUENCE [LARGE SCALE GENOMIC DNA]</scope>
    <source>
        <strain evidence="7">DSM 15362 / KCTC 12365 / LMG 23005 / KMM 3901</strain>
    </source>
</reference>
<evidence type="ECO:0000259" key="5">
    <source>
        <dbReference type="PROSITE" id="PS51178"/>
    </source>
</evidence>
<dbReference type="GO" id="GO:0051301">
    <property type="term" value="P:cell division"/>
    <property type="evidence" value="ECO:0007669"/>
    <property type="project" value="UniProtKB-KW"/>
</dbReference>
<evidence type="ECO:0000256" key="3">
    <source>
        <dbReference type="ARBA" id="ARBA00023136"/>
    </source>
</evidence>
<dbReference type="Gene3D" id="3.30.450.330">
    <property type="match status" value="1"/>
</dbReference>
<dbReference type="InterPro" id="IPR001460">
    <property type="entry name" value="PCN-bd_Tpept"/>
</dbReference>
<dbReference type="GO" id="GO:0005886">
    <property type="term" value="C:plasma membrane"/>
    <property type="evidence" value="ECO:0007669"/>
    <property type="project" value="TreeGrafter"/>
</dbReference>
<organism evidence="6 7">
    <name type="scientific">Formosa agariphila (strain DSM 15362 / KCTC 12365 / LMG 23005 / KMM 3901 / M-2Alg 35-1)</name>
    <dbReference type="NCBI Taxonomy" id="1347342"/>
    <lineage>
        <taxon>Bacteria</taxon>
        <taxon>Pseudomonadati</taxon>
        <taxon>Bacteroidota</taxon>
        <taxon>Flavobacteriia</taxon>
        <taxon>Flavobacteriales</taxon>
        <taxon>Flavobacteriaceae</taxon>
        <taxon>Formosa</taxon>
    </lineage>
</organism>
<feature type="domain" description="PASTA" evidence="5">
    <location>
        <begin position="610"/>
        <end position="668"/>
    </location>
</feature>
<dbReference type="SUPFAM" id="SSF54184">
    <property type="entry name" value="Penicillin-binding protein 2x (pbp-2x), c-terminal domain"/>
    <property type="match status" value="1"/>
</dbReference>
<keyword evidence="6" id="KW-0328">Glycosyltransferase</keyword>
<accession>T2KP85</accession>
<keyword evidence="3 4" id="KW-0472">Membrane</keyword>
<keyword evidence="2" id="KW-0121">Carboxypeptidase</keyword>
<dbReference type="Pfam" id="PF00905">
    <property type="entry name" value="Transpeptidase"/>
    <property type="match status" value="1"/>
</dbReference>